<dbReference type="AlphaFoldDB" id="A0A8J5S9T4"/>
<dbReference type="EMBL" id="JAAALK010000284">
    <property type="protein sequence ID" value="KAG8067708.1"/>
    <property type="molecule type" value="Genomic_DNA"/>
</dbReference>
<proteinExistence type="predicted"/>
<name>A0A8J5S9T4_ZIZPA</name>
<dbReference type="Proteomes" id="UP000729402">
    <property type="component" value="Unassembled WGS sequence"/>
</dbReference>
<evidence type="ECO:0000313" key="2">
    <source>
        <dbReference type="EMBL" id="KAG8067708.1"/>
    </source>
</evidence>
<evidence type="ECO:0000256" key="1">
    <source>
        <dbReference type="SAM" id="MobiDB-lite"/>
    </source>
</evidence>
<comment type="caution">
    <text evidence="2">The sequence shown here is derived from an EMBL/GenBank/DDBJ whole genome shotgun (WGS) entry which is preliminary data.</text>
</comment>
<dbReference type="OrthoDB" id="696199at2759"/>
<keyword evidence="3" id="KW-1185">Reference proteome</keyword>
<feature type="region of interest" description="Disordered" evidence="1">
    <location>
        <begin position="1"/>
        <end position="29"/>
    </location>
</feature>
<gene>
    <name evidence="2" type="ORF">GUJ93_ZPchr0005g15045</name>
</gene>
<accession>A0A8J5S9T4</accession>
<reference evidence="2" key="1">
    <citation type="journal article" date="2021" name="bioRxiv">
        <title>Whole Genome Assembly and Annotation of Northern Wild Rice, Zizania palustris L., Supports a Whole Genome Duplication in the Zizania Genus.</title>
        <authorList>
            <person name="Haas M."/>
            <person name="Kono T."/>
            <person name="Macchietto M."/>
            <person name="Millas R."/>
            <person name="McGilp L."/>
            <person name="Shao M."/>
            <person name="Duquette J."/>
            <person name="Hirsch C.N."/>
            <person name="Kimball J."/>
        </authorList>
    </citation>
    <scope>NUCLEOTIDE SEQUENCE</scope>
    <source>
        <tissue evidence="2">Fresh leaf tissue</tissue>
    </source>
</reference>
<sequence length="125" mass="14110">MPYHHPIEASAAQEQQEKKVTERATSPATDTRELIVGAQEKDRLQCELNRKRARVELEEIERTSRSTSNTIDPTDMKLLGISAVEYNVSSEKSRNSVRRRGSMHAPAARLLPETRLLIVTLTSLL</sequence>
<reference evidence="2" key="2">
    <citation type="submission" date="2021-02" db="EMBL/GenBank/DDBJ databases">
        <authorList>
            <person name="Kimball J.A."/>
            <person name="Haas M.W."/>
            <person name="Macchietto M."/>
            <person name="Kono T."/>
            <person name="Duquette J."/>
            <person name="Shao M."/>
        </authorList>
    </citation>
    <scope>NUCLEOTIDE SEQUENCE</scope>
    <source>
        <tissue evidence="2">Fresh leaf tissue</tissue>
    </source>
</reference>
<evidence type="ECO:0000313" key="3">
    <source>
        <dbReference type="Proteomes" id="UP000729402"/>
    </source>
</evidence>
<protein>
    <submittedName>
        <fullName evidence="2">Uncharacterized protein</fullName>
    </submittedName>
</protein>
<organism evidence="2 3">
    <name type="scientific">Zizania palustris</name>
    <name type="common">Northern wild rice</name>
    <dbReference type="NCBI Taxonomy" id="103762"/>
    <lineage>
        <taxon>Eukaryota</taxon>
        <taxon>Viridiplantae</taxon>
        <taxon>Streptophyta</taxon>
        <taxon>Embryophyta</taxon>
        <taxon>Tracheophyta</taxon>
        <taxon>Spermatophyta</taxon>
        <taxon>Magnoliopsida</taxon>
        <taxon>Liliopsida</taxon>
        <taxon>Poales</taxon>
        <taxon>Poaceae</taxon>
        <taxon>BOP clade</taxon>
        <taxon>Oryzoideae</taxon>
        <taxon>Oryzeae</taxon>
        <taxon>Zizaniinae</taxon>
        <taxon>Zizania</taxon>
    </lineage>
</organism>